<evidence type="ECO:0000256" key="1">
    <source>
        <dbReference type="SAM" id="Phobius"/>
    </source>
</evidence>
<feature type="transmembrane region" description="Helical" evidence="1">
    <location>
        <begin position="31"/>
        <end position="49"/>
    </location>
</feature>
<keyword evidence="1" id="KW-0812">Transmembrane</keyword>
<reference evidence="2" key="1">
    <citation type="submission" date="2020-10" db="EMBL/GenBank/DDBJ databases">
        <authorList>
            <person name="Gilroy R."/>
        </authorList>
    </citation>
    <scope>NUCLEOTIDE SEQUENCE</scope>
    <source>
        <strain evidence="2">CHK176-6737</strain>
    </source>
</reference>
<gene>
    <name evidence="2" type="ORF">IAD23_03590</name>
</gene>
<dbReference type="AlphaFoldDB" id="A0A9D1SNL7"/>
<dbReference type="Pfam" id="PF18975">
    <property type="entry name" value="DUF5711"/>
    <property type="match status" value="1"/>
</dbReference>
<proteinExistence type="predicted"/>
<dbReference type="InterPro" id="IPR043765">
    <property type="entry name" value="DUF5711"/>
</dbReference>
<evidence type="ECO:0000313" key="3">
    <source>
        <dbReference type="Proteomes" id="UP000824125"/>
    </source>
</evidence>
<evidence type="ECO:0000313" key="2">
    <source>
        <dbReference type="EMBL" id="HIU69018.1"/>
    </source>
</evidence>
<accession>A0A9D1SNL7</accession>
<keyword evidence="1" id="KW-0472">Membrane</keyword>
<reference evidence="2" key="2">
    <citation type="journal article" date="2021" name="PeerJ">
        <title>Extensive microbial diversity within the chicken gut microbiome revealed by metagenomics and culture.</title>
        <authorList>
            <person name="Gilroy R."/>
            <person name="Ravi A."/>
            <person name="Getino M."/>
            <person name="Pursley I."/>
            <person name="Horton D.L."/>
            <person name="Alikhan N.F."/>
            <person name="Baker D."/>
            <person name="Gharbi K."/>
            <person name="Hall N."/>
            <person name="Watson M."/>
            <person name="Adriaenssens E.M."/>
            <person name="Foster-Nyarko E."/>
            <person name="Jarju S."/>
            <person name="Secka A."/>
            <person name="Antonio M."/>
            <person name="Oren A."/>
            <person name="Chaudhuri R.R."/>
            <person name="La Ragione R."/>
            <person name="Hildebrand F."/>
            <person name="Pallen M.J."/>
        </authorList>
    </citation>
    <scope>NUCLEOTIDE SEQUENCE</scope>
    <source>
        <strain evidence="2">CHK176-6737</strain>
    </source>
</reference>
<sequence>MTDPERRALHEQREEERRALRRKKQDKRKKIAWIVIAVLIVVLVALRISEIDFASVSQKHTDSDGHFSFNSGYDNEAYPYALDSSNDTACAELSNKIAVLTAGSFQLLNPADATEVRTVVHRYANPLLQTAGSYALIYDQGGVKFRLETDSKTLYEQTADHSILCAAVGANGTVAVATLSDSAKCSIIVYSKSLEKINTYDISLGYVAQLAVDSSGSNIAYACFDSENAALKTYVCYQGDEAATAELDCGALLDLQFRGSKVYCVCAGGVALLDRSGELQSVFSADTPVQISAFCYNPAGDLVVCSAQSDTAATAQVSVISENARLDTKFDVDFVPQCIAASRSVYAVYNGTDIYLLDKSGAVTDTVSSVDSVSAMQVVSRRLFYIQQSMLSCHSL</sequence>
<dbReference type="Proteomes" id="UP000824125">
    <property type="component" value="Unassembled WGS sequence"/>
</dbReference>
<comment type="caution">
    <text evidence="2">The sequence shown here is derived from an EMBL/GenBank/DDBJ whole genome shotgun (WGS) entry which is preliminary data.</text>
</comment>
<dbReference type="SUPFAM" id="SSF69322">
    <property type="entry name" value="Tricorn protease domain 2"/>
    <property type="match status" value="1"/>
</dbReference>
<keyword evidence="1" id="KW-1133">Transmembrane helix</keyword>
<organism evidence="2 3">
    <name type="scientific">Candidatus Scybalenecus merdavium</name>
    <dbReference type="NCBI Taxonomy" id="2840939"/>
    <lineage>
        <taxon>Bacteria</taxon>
        <taxon>Bacillati</taxon>
        <taxon>Bacillota</taxon>
        <taxon>Clostridia</taxon>
        <taxon>Eubacteriales</taxon>
        <taxon>Oscillospiraceae</taxon>
        <taxon>Oscillospiraceae incertae sedis</taxon>
        <taxon>Candidatus Scybalenecus</taxon>
    </lineage>
</organism>
<name>A0A9D1SNL7_9FIRM</name>
<dbReference type="EMBL" id="DVNM01000018">
    <property type="protein sequence ID" value="HIU69018.1"/>
    <property type="molecule type" value="Genomic_DNA"/>
</dbReference>
<protein>
    <submittedName>
        <fullName evidence="2">Uncharacterized protein</fullName>
    </submittedName>
</protein>